<keyword evidence="1" id="KW-0812">Transmembrane</keyword>
<comment type="caution">
    <text evidence="2">The sequence shown here is derived from an EMBL/GenBank/DDBJ whole genome shotgun (WGS) entry which is preliminary data.</text>
</comment>
<feature type="transmembrane region" description="Helical" evidence="1">
    <location>
        <begin position="7"/>
        <end position="25"/>
    </location>
</feature>
<accession>A0A2X0KL36</accession>
<proteinExistence type="predicted"/>
<keyword evidence="1" id="KW-0472">Membrane</keyword>
<evidence type="ECO:0000313" key="2">
    <source>
        <dbReference type="EMBL" id="RAG87380.1"/>
    </source>
</evidence>
<reference evidence="2 3" key="1">
    <citation type="submission" date="2018-06" db="EMBL/GenBank/DDBJ databases">
        <title>Streptacidiphilus pinicola sp. nov., isolated from pine grove soil.</title>
        <authorList>
            <person name="Roh S.G."/>
            <person name="Park S."/>
            <person name="Kim M.-K."/>
            <person name="Yun B.-R."/>
            <person name="Park J."/>
            <person name="Kim M.J."/>
            <person name="Kim Y.S."/>
            <person name="Kim S.B."/>
        </authorList>
    </citation>
    <scope>NUCLEOTIDE SEQUENCE [LARGE SCALE GENOMIC DNA]</scope>
    <source>
        <strain evidence="2 3">MMS16-CNU450</strain>
    </source>
</reference>
<sequence length="335" mass="37678">MTSGCKTVIAFLTVICGLLFAVVDLESHWPLWTWLALLALAVGVPLLSTLVAGRRPNPVPVEMAPMLPVVPVERRDQRVTRVALPSSSEDYDFLFSATVRWNPSGERSEEPILNPAGLAIDAILERARAITEKRDPHRASLVQHELNGALGRMQRDDTKFLDVMAESVTLTLSDQDQERLDKLAAVRKDKAVWEHERKYEQSRREYLGEDVLKDTGSAVVWWLARNDDQVEKTVNDIGLLTQLSSAAQNAEVPSQFRRFVPSLEEPMEATVYAEPRPATATELLESLLRTEGIGDDDPGLPLLWARFSDVFEAHGRTDIADELRHRFEPFDTEEE</sequence>
<name>A0A2X0KL36_9ACTN</name>
<gene>
    <name evidence="2" type="ORF">DN069_02370</name>
</gene>
<keyword evidence="1" id="KW-1133">Transmembrane helix</keyword>
<evidence type="ECO:0000256" key="1">
    <source>
        <dbReference type="SAM" id="Phobius"/>
    </source>
</evidence>
<feature type="transmembrane region" description="Helical" evidence="1">
    <location>
        <begin position="31"/>
        <end position="53"/>
    </location>
</feature>
<dbReference type="OrthoDB" id="3422149at2"/>
<dbReference type="AlphaFoldDB" id="A0A2X0KL36"/>
<dbReference type="EMBL" id="QKYN01000008">
    <property type="protein sequence ID" value="RAG87380.1"/>
    <property type="molecule type" value="Genomic_DNA"/>
</dbReference>
<dbReference type="RefSeq" id="WP_111498995.1">
    <property type="nucleotide sequence ID" value="NZ_QKYN01000008.1"/>
</dbReference>
<organism evidence="2 3">
    <name type="scientific">Streptacidiphilus pinicola</name>
    <dbReference type="NCBI Taxonomy" id="2219663"/>
    <lineage>
        <taxon>Bacteria</taxon>
        <taxon>Bacillati</taxon>
        <taxon>Actinomycetota</taxon>
        <taxon>Actinomycetes</taxon>
        <taxon>Kitasatosporales</taxon>
        <taxon>Streptomycetaceae</taxon>
        <taxon>Streptacidiphilus</taxon>
    </lineage>
</organism>
<evidence type="ECO:0000313" key="3">
    <source>
        <dbReference type="Proteomes" id="UP000248889"/>
    </source>
</evidence>
<dbReference type="Proteomes" id="UP000248889">
    <property type="component" value="Unassembled WGS sequence"/>
</dbReference>
<protein>
    <submittedName>
        <fullName evidence="2">Uncharacterized protein</fullName>
    </submittedName>
</protein>
<keyword evidence="3" id="KW-1185">Reference proteome</keyword>